<comment type="similarity">
    <text evidence="1">Belongs to the DNA mismatch repair MutS family.</text>
</comment>
<keyword evidence="2" id="KW-0547">Nucleotide-binding</keyword>
<evidence type="ECO:0000256" key="3">
    <source>
        <dbReference type="ARBA" id="ARBA00022840"/>
    </source>
</evidence>
<evidence type="ECO:0000256" key="1">
    <source>
        <dbReference type="ARBA" id="ARBA00006271"/>
    </source>
</evidence>
<evidence type="ECO:0000313" key="7">
    <source>
        <dbReference type="Proteomes" id="UP001437256"/>
    </source>
</evidence>
<proteinExistence type="inferred from homology"/>
<protein>
    <recommendedName>
        <fullName evidence="5">DNA mismatch repair proteins mutS family domain-containing protein</fullName>
    </recommendedName>
</protein>
<organism evidence="6 7">
    <name type="scientific">Marasmius tenuissimus</name>
    <dbReference type="NCBI Taxonomy" id="585030"/>
    <lineage>
        <taxon>Eukaryota</taxon>
        <taxon>Fungi</taxon>
        <taxon>Dikarya</taxon>
        <taxon>Basidiomycota</taxon>
        <taxon>Agaricomycotina</taxon>
        <taxon>Agaricomycetes</taxon>
        <taxon>Agaricomycetidae</taxon>
        <taxon>Agaricales</taxon>
        <taxon>Marasmiineae</taxon>
        <taxon>Marasmiaceae</taxon>
        <taxon>Marasmius</taxon>
    </lineage>
</organism>
<keyword evidence="4" id="KW-0238">DNA-binding</keyword>
<feature type="domain" description="DNA mismatch repair proteins mutS family" evidence="5">
    <location>
        <begin position="116"/>
        <end position="281"/>
    </location>
</feature>
<evidence type="ECO:0000259" key="5">
    <source>
        <dbReference type="SMART" id="SM00534"/>
    </source>
</evidence>
<dbReference type="SUPFAM" id="SSF52540">
    <property type="entry name" value="P-loop containing nucleoside triphosphate hydrolases"/>
    <property type="match status" value="1"/>
</dbReference>
<dbReference type="EMBL" id="JBBXMP010000010">
    <property type="protein sequence ID" value="KAL0069825.1"/>
    <property type="molecule type" value="Genomic_DNA"/>
</dbReference>
<dbReference type="SUPFAM" id="SSF48334">
    <property type="entry name" value="DNA repair protein MutS, domain III"/>
    <property type="match status" value="1"/>
</dbReference>
<dbReference type="Gene3D" id="3.40.50.300">
    <property type="entry name" value="P-loop containing nucleotide triphosphate hydrolases"/>
    <property type="match status" value="2"/>
</dbReference>
<gene>
    <name evidence="6" type="ORF">AAF712_003095</name>
</gene>
<dbReference type="PANTHER" id="PTHR11361:SF20">
    <property type="entry name" value="MUTS PROTEIN HOMOLOG 5"/>
    <property type="match status" value="1"/>
</dbReference>
<evidence type="ECO:0000256" key="2">
    <source>
        <dbReference type="ARBA" id="ARBA00022741"/>
    </source>
</evidence>
<dbReference type="InterPro" id="IPR027417">
    <property type="entry name" value="P-loop_NTPase"/>
</dbReference>
<dbReference type="Proteomes" id="UP001437256">
    <property type="component" value="Unassembled WGS sequence"/>
</dbReference>
<dbReference type="PANTHER" id="PTHR11361">
    <property type="entry name" value="DNA MISMATCH REPAIR PROTEIN MUTS FAMILY MEMBER"/>
    <property type="match status" value="1"/>
</dbReference>
<comment type="caution">
    <text evidence="6">The sequence shown here is derived from an EMBL/GenBank/DDBJ whole genome shotgun (WGS) entry which is preliminary data.</text>
</comment>
<dbReference type="InterPro" id="IPR036187">
    <property type="entry name" value="DNA_mismatch_repair_MutS_sf"/>
</dbReference>
<reference evidence="6 7" key="1">
    <citation type="submission" date="2024-05" db="EMBL/GenBank/DDBJ databases">
        <title>A draft genome resource for the thread blight pathogen Marasmius tenuissimus strain MS-2.</title>
        <authorList>
            <person name="Yulfo-Soto G.E."/>
            <person name="Baruah I.K."/>
            <person name="Amoako-Attah I."/>
            <person name="Bukari Y."/>
            <person name="Meinhardt L.W."/>
            <person name="Bailey B.A."/>
            <person name="Cohen S.P."/>
        </authorList>
    </citation>
    <scope>NUCLEOTIDE SEQUENCE [LARGE SCALE GENOMIC DNA]</scope>
    <source>
        <strain evidence="6 7">MS-2</strain>
    </source>
</reference>
<dbReference type="SMART" id="SM00534">
    <property type="entry name" value="MUTSac"/>
    <property type="match status" value="1"/>
</dbReference>
<dbReference type="InterPro" id="IPR000432">
    <property type="entry name" value="DNA_mismatch_repair_MutS_C"/>
</dbReference>
<keyword evidence="7" id="KW-1185">Reference proteome</keyword>
<evidence type="ECO:0000256" key="4">
    <source>
        <dbReference type="ARBA" id="ARBA00023125"/>
    </source>
</evidence>
<name>A0ABR3A767_9AGAR</name>
<accession>A0ABR3A767</accession>
<evidence type="ECO:0000313" key="6">
    <source>
        <dbReference type="EMBL" id="KAL0069825.1"/>
    </source>
</evidence>
<keyword evidence="3" id="KW-0067">ATP-binding</keyword>
<dbReference type="InterPro" id="IPR045076">
    <property type="entry name" value="MutS"/>
</dbReference>
<sequence>MDAHIGDLHSLIVDREIEIVQDLLDEVMVHDEAICRVCDNCAELDCLLAFADVSSAYEYRRPIMVEENMIEIVQGRHPLQEMVVDTFVPNDSRVCGADWRPGHLLDGDEASLGGWNNVVICTGANACGKSVYLKQVAIIVYMAQVSPALLRYIVLMSTLTLLPRSDGRGGPASFSCGGYSREGLLDPSSAPITFLHMQVMFATTTRTLDGSPAVYSRGRSETPNTITFEDDASENQVRPGEGITFLYRAAEGLSLESHAAKCAEICGVPTRIVTRAQHVSNMLSRHEITQLLDEGMTEKERLDLENAEHVCRQFLAWNIQDDDGEDVKGKLARVLGRNDDDWV</sequence>